<name>A0A1L9TBY4_9EURO</name>
<keyword evidence="5" id="KW-1185">Reference proteome</keyword>
<organism evidence="4 5">
    <name type="scientific">Aspergillus sydowii CBS 593.65</name>
    <dbReference type="NCBI Taxonomy" id="1036612"/>
    <lineage>
        <taxon>Eukaryota</taxon>
        <taxon>Fungi</taxon>
        <taxon>Dikarya</taxon>
        <taxon>Ascomycota</taxon>
        <taxon>Pezizomycotina</taxon>
        <taxon>Eurotiomycetes</taxon>
        <taxon>Eurotiomycetidae</taxon>
        <taxon>Eurotiales</taxon>
        <taxon>Aspergillaceae</taxon>
        <taxon>Aspergillus</taxon>
        <taxon>Aspergillus subgen. Nidulantes</taxon>
    </lineage>
</organism>
<keyword evidence="1" id="KW-0175">Coiled coil</keyword>
<dbReference type="AlphaFoldDB" id="A0A1L9TBY4"/>
<protein>
    <recommendedName>
        <fullName evidence="3">Protein kinase domain-containing protein</fullName>
    </recommendedName>
</protein>
<dbReference type="Proteomes" id="UP000184356">
    <property type="component" value="Unassembled WGS sequence"/>
</dbReference>
<feature type="domain" description="Protein kinase" evidence="3">
    <location>
        <begin position="182"/>
        <end position="531"/>
    </location>
</feature>
<dbReference type="PROSITE" id="PS50011">
    <property type="entry name" value="PROTEIN_KINASE_DOM"/>
    <property type="match status" value="1"/>
</dbReference>
<evidence type="ECO:0000259" key="3">
    <source>
        <dbReference type="PROSITE" id="PS50011"/>
    </source>
</evidence>
<evidence type="ECO:0000256" key="2">
    <source>
        <dbReference type="SAM" id="MobiDB-lite"/>
    </source>
</evidence>
<accession>A0A1L9TBY4</accession>
<dbReference type="RefSeq" id="XP_040700744.1">
    <property type="nucleotide sequence ID" value="XM_040851022.1"/>
</dbReference>
<feature type="coiled-coil region" evidence="1">
    <location>
        <begin position="71"/>
        <end position="131"/>
    </location>
</feature>
<reference evidence="5" key="1">
    <citation type="journal article" date="2017" name="Genome Biol.">
        <title>Comparative genomics reveals high biological diversity and specific adaptations in the industrially and medically important fungal genus Aspergillus.</title>
        <authorList>
            <person name="de Vries R.P."/>
            <person name="Riley R."/>
            <person name="Wiebenga A."/>
            <person name="Aguilar-Osorio G."/>
            <person name="Amillis S."/>
            <person name="Uchima C.A."/>
            <person name="Anderluh G."/>
            <person name="Asadollahi M."/>
            <person name="Askin M."/>
            <person name="Barry K."/>
            <person name="Battaglia E."/>
            <person name="Bayram O."/>
            <person name="Benocci T."/>
            <person name="Braus-Stromeyer S.A."/>
            <person name="Caldana C."/>
            <person name="Canovas D."/>
            <person name="Cerqueira G.C."/>
            <person name="Chen F."/>
            <person name="Chen W."/>
            <person name="Choi C."/>
            <person name="Clum A."/>
            <person name="Dos Santos R.A."/>
            <person name="Damasio A.R."/>
            <person name="Diallinas G."/>
            <person name="Emri T."/>
            <person name="Fekete E."/>
            <person name="Flipphi M."/>
            <person name="Freyberg S."/>
            <person name="Gallo A."/>
            <person name="Gournas C."/>
            <person name="Habgood R."/>
            <person name="Hainaut M."/>
            <person name="Harispe M.L."/>
            <person name="Henrissat B."/>
            <person name="Hilden K.S."/>
            <person name="Hope R."/>
            <person name="Hossain A."/>
            <person name="Karabika E."/>
            <person name="Karaffa L."/>
            <person name="Karanyi Z."/>
            <person name="Krasevec N."/>
            <person name="Kuo A."/>
            <person name="Kusch H."/>
            <person name="LaButti K."/>
            <person name="Lagendijk E.L."/>
            <person name="Lapidus A."/>
            <person name="Levasseur A."/>
            <person name="Lindquist E."/>
            <person name="Lipzen A."/>
            <person name="Logrieco A.F."/>
            <person name="MacCabe A."/>
            <person name="Maekelae M.R."/>
            <person name="Malavazi I."/>
            <person name="Melin P."/>
            <person name="Meyer V."/>
            <person name="Mielnichuk N."/>
            <person name="Miskei M."/>
            <person name="Molnar A.P."/>
            <person name="Mule G."/>
            <person name="Ngan C.Y."/>
            <person name="Orejas M."/>
            <person name="Orosz E."/>
            <person name="Ouedraogo J.P."/>
            <person name="Overkamp K.M."/>
            <person name="Park H.-S."/>
            <person name="Perrone G."/>
            <person name="Piumi F."/>
            <person name="Punt P.J."/>
            <person name="Ram A.F."/>
            <person name="Ramon A."/>
            <person name="Rauscher S."/>
            <person name="Record E."/>
            <person name="Riano-Pachon D.M."/>
            <person name="Robert V."/>
            <person name="Roehrig J."/>
            <person name="Ruller R."/>
            <person name="Salamov A."/>
            <person name="Salih N.S."/>
            <person name="Samson R.A."/>
            <person name="Sandor E."/>
            <person name="Sanguinetti M."/>
            <person name="Schuetze T."/>
            <person name="Sepcic K."/>
            <person name="Shelest E."/>
            <person name="Sherlock G."/>
            <person name="Sophianopoulou V."/>
            <person name="Squina F.M."/>
            <person name="Sun H."/>
            <person name="Susca A."/>
            <person name="Todd R.B."/>
            <person name="Tsang A."/>
            <person name="Unkles S.E."/>
            <person name="van de Wiele N."/>
            <person name="van Rossen-Uffink D."/>
            <person name="Oliveira J.V."/>
            <person name="Vesth T.C."/>
            <person name="Visser J."/>
            <person name="Yu J.-H."/>
            <person name="Zhou M."/>
            <person name="Andersen M.R."/>
            <person name="Archer D.B."/>
            <person name="Baker S.E."/>
            <person name="Benoit I."/>
            <person name="Brakhage A.A."/>
            <person name="Braus G.H."/>
            <person name="Fischer R."/>
            <person name="Frisvad J.C."/>
            <person name="Goldman G.H."/>
            <person name="Houbraken J."/>
            <person name="Oakley B."/>
            <person name="Pocsi I."/>
            <person name="Scazzocchio C."/>
            <person name="Seiboth B."/>
            <person name="vanKuyk P.A."/>
            <person name="Wortman J."/>
            <person name="Dyer P.S."/>
            <person name="Grigoriev I.V."/>
        </authorList>
    </citation>
    <scope>NUCLEOTIDE SEQUENCE [LARGE SCALE GENOMIC DNA]</scope>
    <source>
        <strain evidence="5">CBS 593.65</strain>
    </source>
</reference>
<dbReference type="Gene3D" id="1.10.510.10">
    <property type="entry name" value="Transferase(Phosphotransferase) domain 1"/>
    <property type="match status" value="1"/>
</dbReference>
<dbReference type="PANTHER" id="PTHR37542:SF1">
    <property type="entry name" value="PRION-INHIBITION AND PROPAGATION HELO DOMAIN-CONTAINING PROTEIN"/>
    <property type="match status" value="1"/>
</dbReference>
<dbReference type="SUPFAM" id="SSF56112">
    <property type="entry name" value="Protein kinase-like (PK-like)"/>
    <property type="match status" value="1"/>
</dbReference>
<dbReference type="VEuPathDB" id="FungiDB:ASPSYDRAFT_79989"/>
<dbReference type="STRING" id="1036612.A0A1L9TBY4"/>
<evidence type="ECO:0000313" key="5">
    <source>
        <dbReference type="Proteomes" id="UP000184356"/>
    </source>
</evidence>
<dbReference type="GO" id="GO:0005524">
    <property type="term" value="F:ATP binding"/>
    <property type="evidence" value="ECO:0007669"/>
    <property type="project" value="InterPro"/>
</dbReference>
<evidence type="ECO:0000313" key="4">
    <source>
        <dbReference type="EMBL" id="OJJ56938.1"/>
    </source>
</evidence>
<feature type="compositionally biased region" description="Polar residues" evidence="2">
    <location>
        <begin position="163"/>
        <end position="173"/>
    </location>
</feature>
<gene>
    <name evidence="4" type="ORF">ASPSYDRAFT_79989</name>
</gene>
<sequence length="531" mass="60322">MDPASVALAVVSVIDLCYKYGNKLAVLCHQYRNLDADLGDTILTIQASWMKMDVQLKSLRAICDKLDYPLLNLYHDALARLEAKLARAAESFQVVQAKAGVAFNVHQKLKAVYLKRELAQTVNDLEEWQRRFDPSWYLITRIANPDVDRRLQNVRPGQQQQQRDASISPSPSTRLARMRESIKQLSSQGEEVSGSIFKDVTALSSEMVRIEGTNAYITRYRNSTRSVLLDPANMLSQNQIPSTTAKLNIRDLARLLLHIDPLTFYLLRCDGVVELPTTHGKQFHLLLEIPVGLSSPKTLRQLLLQRPIRKCSLSHRIQLSKQLARSVMFVHAAGFVHKNINPATVLVFHDEKNNVALGPSFLIGFERIRRAEGRTDKFGDLDWEKNLYRHPLRQGLHPEDIFEMRHDIYSLGVCLLEIALWESFVRLEGGEGGRRTSVPWSGLEILDSLADRDQRRGAFATKDRLLEICKEDLPSIVGEKYTSVVVSCLCCLDESDNNPFRDEKSLQDRDGIVIGVRYIENVLLKLEELVI</sequence>
<dbReference type="GO" id="GO:0004672">
    <property type="term" value="F:protein kinase activity"/>
    <property type="evidence" value="ECO:0007669"/>
    <property type="project" value="InterPro"/>
</dbReference>
<dbReference type="GeneID" id="63767095"/>
<dbReference type="EMBL" id="KV878589">
    <property type="protein sequence ID" value="OJJ56938.1"/>
    <property type="molecule type" value="Genomic_DNA"/>
</dbReference>
<dbReference type="InterPro" id="IPR011009">
    <property type="entry name" value="Kinase-like_dom_sf"/>
</dbReference>
<proteinExistence type="predicted"/>
<evidence type="ECO:0000256" key="1">
    <source>
        <dbReference type="SAM" id="Coils"/>
    </source>
</evidence>
<dbReference type="OrthoDB" id="1911848at2759"/>
<dbReference type="PANTHER" id="PTHR37542">
    <property type="entry name" value="HELO DOMAIN-CONTAINING PROTEIN-RELATED"/>
    <property type="match status" value="1"/>
</dbReference>
<feature type="region of interest" description="Disordered" evidence="2">
    <location>
        <begin position="154"/>
        <end position="173"/>
    </location>
</feature>
<dbReference type="InterPro" id="IPR000719">
    <property type="entry name" value="Prot_kinase_dom"/>
</dbReference>